<dbReference type="PANTHER" id="PTHR18964:SF149">
    <property type="entry name" value="BIFUNCTIONAL UDP-N-ACETYLGLUCOSAMINE 2-EPIMERASE_N-ACETYLMANNOSAMINE KINASE"/>
    <property type="match status" value="1"/>
</dbReference>
<comment type="similarity">
    <text evidence="1">Belongs to the ROK (NagC/XylR) family.</text>
</comment>
<protein>
    <submittedName>
        <fullName evidence="2">ROK family protein</fullName>
    </submittedName>
</protein>
<dbReference type="Gene3D" id="3.30.420.40">
    <property type="match status" value="2"/>
</dbReference>
<evidence type="ECO:0000313" key="2">
    <source>
        <dbReference type="EMBL" id="MEX0427381.1"/>
    </source>
</evidence>
<proteinExistence type="inferred from homology"/>
<comment type="caution">
    <text evidence="2">The sequence shown here is derived from an EMBL/GenBank/DDBJ whole genome shotgun (WGS) entry which is preliminary data.</text>
</comment>
<reference evidence="2 3" key="1">
    <citation type="submission" date="2024-07" db="EMBL/GenBank/DDBJ databases">
        <authorList>
            <person name="Lee S."/>
            <person name="Kang M."/>
        </authorList>
    </citation>
    <scope>NUCLEOTIDE SEQUENCE [LARGE SCALE GENOMIC DNA]</scope>
    <source>
        <strain evidence="2 3">DS6</strain>
    </source>
</reference>
<dbReference type="RefSeq" id="WP_367992705.1">
    <property type="nucleotide sequence ID" value="NZ_JBFPJR010000009.1"/>
</dbReference>
<dbReference type="InterPro" id="IPR000600">
    <property type="entry name" value="ROK"/>
</dbReference>
<dbReference type="SUPFAM" id="SSF53067">
    <property type="entry name" value="Actin-like ATPase domain"/>
    <property type="match status" value="1"/>
</dbReference>
<evidence type="ECO:0000313" key="3">
    <source>
        <dbReference type="Proteomes" id="UP001556631"/>
    </source>
</evidence>
<sequence length="315" mass="31743">MTDQPWSAAAVDIGGTKIAAARVDSSARVVDRRLRATPRGGGAPVLDAVAALIDELVRATPAGEAPIRAVGIGSPGVVDTRRGVVVSATGILPGWTGTAVRAELERRLGLPVAVDNDVRAMARGELSFGAARGASDVLFVSLGTGVGGAFARDGIIVSGRHGTAGEIAHLLVPERGAIACGCGRTDHLEAVASGPAITARYAELTGDHALDLITVASRLRDRDTAAATTIRAAAVTLGRAIAGLVTAFDVERVVVGGGAARIGPPLLDPLAEALRAEVLPSLADVDVVVAELGTDAPLVGAALLATDRLARTEAV</sequence>
<keyword evidence="3" id="KW-1185">Reference proteome</keyword>
<name>A0ABV3SWR7_9ACTN</name>
<evidence type="ECO:0000256" key="1">
    <source>
        <dbReference type="ARBA" id="ARBA00006479"/>
    </source>
</evidence>
<organism evidence="2 3">
    <name type="scientific">Nocardioides eburneus</name>
    <dbReference type="NCBI Taxonomy" id="3231482"/>
    <lineage>
        <taxon>Bacteria</taxon>
        <taxon>Bacillati</taxon>
        <taxon>Actinomycetota</taxon>
        <taxon>Actinomycetes</taxon>
        <taxon>Propionibacteriales</taxon>
        <taxon>Nocardioidaceae</taxon>
        <taxon>Nocardioides</taxon>
    </lineage>
</organism>
<accession>A0ABV3SWR7</accession>
<dbReference type="InterPro" id="IPR043129">
    <property type="entry name" value="ATPase_NBD"/>
</dbReference>
<dbReference type="PANTHER" id="PTHR18964">
    <property type="entry name" value="ROK (REPRESSOR, ORF, KINASE) FAMILY"/>
    <property type="match status" value="1"/>
</dbReference>
<dbReference type="EMBL" id="JBFPJR010000009">
    <property type="protein sequence ID" value="MEX0427381.1"/>
    <property type="molecule type" value="Genomic_DNA"/>
</dbReference>
<gene>
    <name evidence="2" type="ORF">AB3X52_07115</name>
</gene>
<dbReference type="Pfam" id="PF00480">
    <property type="entry name" value="ROK"/>
    <property type="match status" value="1"/>
</dbReference>
<dbReference type="Proteomes" id="UP001556631">
    <property type="component" value="Unassembled WGS sequence"/>
</dbReference>